<proteinExistence type="inferred from homology"/>
<sequence>MCPIRVHWHVKENYREYWRVKVTITNFNMYSNYSDWNLYGENGNVQTEMLLHKDAADFTFSGGWAFPRRLSFNGHDCVMPPPDSYPTLPNGSSTMSSLVHCVSLVLSSLLRKVFEATNPEMAVLVPHQLCSWMVRSDGVRLAYVVLSCMKLRHKVAEKGRMQNVAYAS</sequence>
<dbReference type="PANTHER" id="PTHR31673:SF30">
    <property type="entry name" value="COBRA-LIKE PROTEIN 6"/>
    <property type="match status" value="1"/>
</dbReference>
<dbReference type="GO" id="GO:0005886">
    <property type="term" value="C:plasma membrane"/>
    <property type="evidence" value="ECO:0007669"/>
    <property type="project" value="TreeGrafter"/>
</dbReference>
<dbReference type="GO" id="GO:0052324">
    <property type="term" value="P:plant-type cell wall cellulose biosynthetic process"/>
    <property type="evidence" value="ECO:0007669"/>
    <property type="project" value="TreeGrafter"/>
</dbReference>
<dbReference type="AlphaFoldDB" id="A0A4S8KH93"/>
<keyword evidence="2" id="KW-0732">Signal</keyword>
<reference evidence="5 6" key="1">
    <citation type="journal article" date="2019" name="Nat. Plants">
        <title>Genome sequencing of Musa balbisiana reveals subgenome evolution and function divergence in polyploid bananas.</title>
        <authorList>
            <person name="Yao X."/>
        </authorList>
    </citation>
    <scope>NUCLEOTIDE SEQUENCE [LARGE SCALE GENOMIC DNA]</scope>
    <source>
        <strain evidence="6">cv. DH-PKW</strain>
        <tissue evidence="5">Leaves</tissue>
    </source>
</reference>
<accession>A0A4S8KH93</accession>
<keyword evidence="6" id="KW-1185">Reference proteome</keyword>
<dbReference type="PANTHER" id="PTHR31673">
    <property type="entry name" value="PROTEIN COBRA"/>
    <property type="match status" value="1"/>
</dbReference>
<dbReference type="Proteomes" id="UP000317650">
    <property type="component" value="Chromosome 4"/>
</dbReference>
<protein>
    <recommendedName>
        <fullName evidence="4">COBRA C-terminal domain-containing protein</fullName>
    </recommendedName>
</protein>
<comment type="caution">
    <text evidence="5">The sequence shown here is derived from an EMBL/GenBank/DDBJ whole genome shotgun (WGS) entry which is preliminary data.</text>
</comment>
<dbReference type="InterPro" id="IPR006918">
    <property type="entry name" value="COBRA_pln"/>
</dbReference>
<feature type="domain" description="COBRA C-terminal" evidence="4">
    <location>
        <begin position="42"/>
        <end position="86"/>
    </location>
</feature>
<evidence type="ECO:0000256" key="1">
    <source>
        <dbReference type="ARBA" id="ARBA00005507"/>
    </source>
</evidence>
<dbReference type="GO" id="GO:0010215">
    <property type="term" value="P:cellulose microfibril organization"/>
    <property type="evidence" value="ECO:0007669"/>
    <property type="project" value="InterPro"/>
</dbReference>
<evidence type="ECO:0000259" key="4">
    <source>
        <dbReference type="Pfam" id="PF25079"/>
    </source>
</evidence>
<organism evidence="5 6">
    <name type="scientific">Musa balbisiana</name>
    <name type="common">Banana</name>
    <dbReference type="NCBI Taxonomy" id="52838"/>
    <lineage>
        <taxon>Eukaryota</taxon>
        <taxon>Viridiplantae</taxon>
        <taxon>Streptophyta</taxon>
        <taxon>Embryophyta</taxon>
        <taxon>Tracheophyta</taxon>
        <taxon>Spermatophyta</taxon>
        <taxon>Magnoliopsida</taxon>
        <taxon>Liliopsida</taxon>
        <taxon>Zingiberales</taxon>
        <taxon>Musaceae</taxon>
        <taxon>Musa</taxon>
    </lineage>
</organism>
<dbReference type="InterPro" id="IPR056900">
    <property type="entry name" value="COB_C"/>
</dbReference>
<name>A0A4S8KH93_MUSBA</name>
<feature type="domain" description="COBRA C-terminal" evidence="4">
    <location>
        <begin position="2"/>
        <end position="38"/>
    </location>
</feature>
<dbReference type="STRING" id="52838.A0A4S8KH93"/>
<evidence type="ECO:0000256" key="3">
    <source>
        <dbReference type="ARBA" id="ARBA00023180"/>
    </source>
</evidence>
<comment type="similarity">
    <text evidence="1">Belongs to the COBRA family.</text>
</comment>
<evidence type="ECO:0000313" key="6">
    <source>
        <dbReference type="Proteomes" id="UP000317650"/>
    </source>
</evidence>
<gene>
    <name evidence="5" type="ORF">C4D60_Mb04t34210</name>
</gene>
<dbReference type="EMBL" id="PYDT01000001">
    <property type="protein sequence ID" value="THU74518.1"/>
    <property type="molecule type" value="Genomic_DNA"/>
</dbReference>
<evidence type="ECO:0000256" key="2">
    <source>
        <dbReference type="ARBA" id="ARBA00022729"/>
    </source>
</evidence>
<dbReference type="Pfam" id="PF25079">
    <property type="entry name" value="COB_C"/>
    <property type="match status" value="2"/>
</dbReference>
<evidence type="ECO:0000313" key="5">
    <source>
        <dbReference type="EMBL" id="THU74518.1"/>
    </source>
</evidence>
<keyword evidence="3" id="KW-0325">Glycoprotein</keyword>